<dbReference type="PANTHER" id="PTHR43292">
    <property type="entry name" value="ACYL-COA DEHYDROGENASE"/>
    <property type="match status" value="1"/>
</dbReference>
<dbReference type="GO" id="GO:0050660">
    <property type="term" value="F:flavin adenine dinucleotide binding"/>
    <property type="evidence" value="ECO:0007669"/>
    <property type="project" value="InterPro"/>
</dbReference>
<comment type="cofactor">
    <cofactor evidence="1 6">
        <name>FAD</name>
        <dbReference type="ChEBI" id="CHEBI:57692"/>
    </cofactor>
</comment>
<dbReference type="InterPro" id="IPR013786">
    <property type="entry name" value="AcylCoA_DH/ox_N"/>
</dbReference>
<sequence length="392" mass="44668">MDFEYTEDQERFRQELREWLRENLPDGWQAGERPGTDDPEESVEFLLDWQRTLNDGGWAGLHWPEEYGGADASLLEQVIYNQETARVDAPARINAVGIDFVGPTLMELGTDEQKERFLPKIISGEELWCQGYSEPDAGSDLASLSLSAERNGDEFLLNGQKVWTSYAHVADWCFLLTRTDDSGPKHHGITVFLVDMDQEGIRTEPIHQITDETDFNEVFFDDAVAREEHIVGEIDEGWEVAMTLSAFEHSMSDVFSIEQRWRSLVEFCEEHERDGKPLAEHTHVRRELAQLHTRIQAGKLTHYRNVSKQMETGVPGPEGSMDKVFNNQTEKKLENFARRLLGANNALWTDGPDDGQWVTDLLMPYGKMIAGGTKDVQRNIIAERVLGLPKDD</sequence>
<keyword evidence="12" id="KW-1185">Reference proteome</keyword>
<evidence type="ECO:0000313" key="11">
    <source>
        <dbReference type="EMBL" id="UOO94305.1"/>
    </source>
</evidence>
<dbReference type="InterPro" id="IPR046373">
    <property type="entry name" value="Acyl-CoA_Oxase/DH_mid-dom_sf"/>
</dbReference>
<dbReference type="InterPro" id="IPR009100">
    <property type="entry name" value="AcylCoA_DH/oxidase_NM_dom_sf"/>
</dbReference>
<evidence type="ECO:0000313" key="13">
    <source>
        <dbReference type="Proteomes" id="UP001500962"/>
    </source>
</evidence>
<dbReference type="Proteomes" id="UP000830542">
    <property type="component" value="Chromosome"/>
</dbReference>
<dbReference type="EMBL" id="CP095005">
    <property type="protein sequence ID" value="UOO94305.1"/>
    <property type="molecule type" value="Genomic_DNA"/>
</dbReference>
<reference evidence="11" key="2">
    <citation type="submission" date="2022-04" db="EMBL/GenBank/DDBJ databases">
        <title>Sequencing and genomic assembly of Halococcus dombrowskii.</title>
        <authorList>
            <person name="Lim S.W."/>
            <person name="MacLea K.S."/>
        </authorList>
    </citation>
    <scope>NUCLEOTIDE SEQUENCE</scope>
    <source>
        <strain evidence="11">H4</strain>
    </source>
</reference>
<feature type="domain" description="Acyl-CoA dehydrogenase/oxidase C-terminal" evidence="7">
    <location>
        <begin position="236"/>
        <end position="386"/>
    </location>
</feature>
<reference evidence="10" key="3">
    <citation type="submission" date="2023-12" db="EMBL/GenBank/DDBJ databases">
        <authorList>
            <person name="Sun Q."/>
            <person name="Inoue M."/>
        </authorList>
    </citation>
    <scope>NUCLEOTIDE SEQUENCE</scope>
    <source>
        <strain evidence="10">JCM 12289</strain>
    </source>
</reference>
<dbReference type="GO" id="GO:0016627">
    <property type="term" value="F:oxidoreductase activity, acting on the CH-CH group of donors"/>
    <property type="evidence" value="ECO:0007669"/>
    <property type="project" value="InterPro"/>
</dbReference>
<evidence type="ECO:0000259" key="7">
    <source>
        <dbReference type="Pfam" id="PF00441"/>
    </source>
</evidence>
<feature type="domain" description="Acyl-CoA dehydrogenase/oxidase N-terminal" evidence="9">
    <location>
        <begin position="6"/>
        <end position="125"/>
    </location>
</feature>
<dbReference type="SUPFAM" id="SSF56645">
    <property type="entry name" value="Acyl-CoA dehydrogenase NM domain-like"/>
    <property type="match status" value="1"/>
</dbReference>
<keyword evidence="4 6" id="KW-0274">FAD</keyword>
<dbReference type="KEGG" id="hdo:MUK72_10015"/>
<dbReference type="AlphaFoldDB" id="A0AAV3SBI0"/>
<feature type="domain" description="Acyl-CoA oxidase/dehydrogenase middle" evidence="8">
    <location>
        <begin position="129"/>
        <end position="222"/>
    </location>
</feature>
<proteinExistence type="inferred from homology"/>
<evidence type="ECO:0000256" key="6">
    <source>
        <dbReference type="RuleBase" id="RU362125"/>
    </source>
</evidence>
<evidence type="ECO:0000256" key="5">
    <source>
        <dbReference type="ARBA" id="ARBA00023002"/>
    </source>
</evidence>
<dbReference type="EMBL" id="BAAADN010000002">
    <property type="protein sequence ID" value="GAA0449532.1"/>
    <property type="molecule type" value="Genomic_DNA"/>
</dbReference>
<dbReference type="SUPFAM" id="SSF47203">
    <property type="entry name" value="Acyl-CoA dehydrogenase C-terminal domain-like"/>
    <property type="match status" value="1"/>
</dbReference>
<dbReference type="InterPro" id="IPR009075">
    <property type="entry name" value="AcylCo_DH/oxidase_C"/>
</dbReference>
<dbReference type="Gene3D" id="1.10.540.10">
    <property type="entry name" value="Acyl-CoA dehydrogenase/oxidase, N-terminal domain"/>
    <property type="match status" value="1"/>
</dbReference>
<dbReference type="InterPro" id="IPR037069">
    <property type="entry name" value="AcylCoA_DH/ox_N_sf"/>
</dbReference>
<dbReference type="Proteomes" id="UP001500962">
    <property type="component" value="Unassembled WGS sequence"/>
</dbReference>
<evidence type="ECO:0000256" key="4">
    <source>
        <dbReference type="ARBA" id="ARBA00022827"/>
    </source>
</evidence>
<dbReference type="GO" id="GO:0005886">
    <property type="term" value="C:plasma membrane"/>
    <property type="evidence" value="ECO:0007669"/>
    <property type="project" value="TreeGrafter"/>
</dbReference>
<evidence type="ECO:0000259" key="9">
    <source>
        <dbReference type="Pfam" id="PF02771"/>
    </source>
</evidence>
<dbReference type="Gene3D" id="2.40.110.10">
    <property type="entry name" value="Butyryl-CoA Dehydrogenase, subunit A, domain 2"/>
    <property type="match status" value="1"/>
</dbReference>
<keyword evidence="3 6" id="KW-0285">Flavoprotein</keyword>
<evidence type="ECO:0000256" key="3">
    <source>
        <dbReference type="ARBA" id="ARBA00022630"/>
    </source>
</evidence>
<dbReference type="InterPro" id="IPR036250">
    <property type="entry name" value="AcylCo_DH-like_C"/>
</dbReference>
<keyword evidence="5 6" id="KW-0560">Oxidoreductase</keyword>
<evidence type="ECO:0000256" key="2">
    <source>
        <dbReference type="ARBA" id="ARBA00009347"/>
    </source>
</evidence>
<dbReference type="PANTHER" id="PTHR43292:SF3">
    <property type="entry name" value="ACYL-COA DEHYDROGENASE FADE29"/>
    <property type="match status" value="1"/>
</dbReference>
<accession>A0AAV3SBI0</accession>
<dbReference type="GeneID" id="71762185"/>
<dbReference type="Pfam" id="PF02771">
    <property type="entry name" value="Acyl-CoA_dh_N"/>
    <property type="match status" value="1"/>
</dbReference>
<dbReference type="FunFam" id="2.40.110.10:FF:000011">
    <property type="entry name" value="Acyl-CoA dehydrogenase FadE34"/>
    <property type="match status" value="1"/>
</dbReference>
<comment type="similarity">
    <text evidence="2 6">Belongs to the acyl-CoA dehydrogenase family.</text>
</comment>
<dbReference type="Pfam" id="PF02770">
    <property type="entry name" value="Acyl-CoA_dh_M"/>
    <property type="match status" value="1"/>
</dbReference>
<evidence type="ECO:0000313" key="10">
    <source>
        <dbReference type="EMBL" id="GAA0449532.1"/>
    </source>
</evidence>
<protein>
    <submittedName>
        <fullName evidence="10">Acyl-CoA dehydrogenase family protein</fullName>
    </submittedName>
</protein>
<dbReference type="InterPro" id="IPR006091">
    <property type="entry name" value="Acyl-CoA_Oxase/DH_mid-dom"/>
</dbReference>
<dbReference type="Gene3D" id="1.20.140.10">
    <property type="entry name" value="Butyryl-CoA Dehydrogenase, subunit A, domain 3"/>
    <property type="match status" value="1"/>
</dbReference>
<evidence type="ECO:0000259" key="8">
    <source>
        <dbReference type="Pfam" id="PF02770"/>
    </source>
</evidence>
<dbReference type="Pfam" id="PF00441">
    <property type="entry name" value="Acyl-CoA_dh_1"/>
    <property type="match status" value="1"/>
</dbReference>
<organism evidence="10 13">
    <name type="scientific">Halococcus dombrowskii</name>
    <dbReference type="NCBI Taxonomy" id="179637"/>
    <lineage>
        <taxon>Archaea</taxon>
        <taxon>Methanobacteriati</taxon>
        <taxon>Methanobacteriota</taxon>
        <taxon>Stenosarchaea group</taxon>
        <taxon>Halobacteria</taxon>
        <taxon>Halobacteriales</taxon>
        <taxon>Halococcaceae</taxon>
        <taxon>Halococcus</taxon>
    </lineage>
</organism>
<reference evidence="10" key="1">
    <citation type="journal article" date="2014" name="Int. J. Syst. Evol. Microbiol.">
        <title>Complete genome sequence of Corynebacterium casei LMG S-19264T (=DSM 44701T), isolated from a smear-ripened cheese.</title>
        <authorList>
            <consortium name="US DOE Joint Genome Institute (JGI-PGF)"/>
            <person name="Walter F."/>
            <person name="Albersmeier A."/>
            <person name="Kalinowski J."/>
            <person name="Ruckert C."/>
        </authorList>
    </citation>
    <scope>NUCLEOTIDE SEQUENCE</scope>
    <source>
        <strain evidence="10">JCM 12289</strain>
    </source>
</reference>
<dbReference type="InterPro" id="IPR052161">
    <property type="entry name" value="Mycobact_Acyl-CoA_DH"/>
</dbReference>
<evidence type="ECO:0000313" key="12">
    <source>
        <dbReference type="Proteomes" id="UP000830542"/>
    </source>
</evidence>
<name>A0AAV3SBI0_HALDO</name>
<gene>
    <name evidence="10" type="ORF">GCM10008985_01170</name>
    <name evidence="11" type="ORF">MUK72_10015</name>
</gene>
<evidence type="ECO:0000256" key="1">
    <source>
        <dbReference type="ARBA" id="ARBA00001974"/>
    </source>
</evidence>
<dbReference type="RefSeq" id="WP_244699695.1">
    <property type="nucleotide sequence ID" value="NZ_BAAADN010000002.1"/>
</dbReference>